<dbReference type="PANTHER" id="PTHR46313">
    <property type="match status" value="1"/>
</dbReference>
<evidence type="ECO:0000313" key="1">
    <source>
        <dbReference type="EMBL" id="GFH08171.1"/>
    </source>
</evidence>
<dbReference type="AlphaFoldDB" id="A0A699YFD9"/>
<comment type="caution">
    <text evidence="1">The sequence shown here is derived from an EMBL/GenBank/DDBJ whole genome shotgun (WGS) entry which is preliminary data.</text>
</comment>
<name>A0A699YFD9_HAELA</name>
<reference evidence="1 2" key="1">
    <citation type="submission" date="2020-02" db="EMBL/GenBank/DDBJ databases">
        <title>Draft genome sequence of Haematococcus lacustris strain NIES-144.</title>
        <authorList>
            <person name="Morimoto D."/>
            <person name="Nakagawa S."/>
            <person name="Yoshida T."/>
            <person name="Sawayama S."/>
        </authorList>
    </citation>
    <scope>NUCLEOTIDE SEQUENCE [LARGE SCALE GENOMIC DNA]</scope>
    <source>
        <strain evidence="1 2">NIES-144</strain>
    </source>
</reference>
<dbReference type="EMBL" id="BLLF01000143">
    <property type="protein sequence ID" value="GFH08171.1"/>
    <property type="molecule type" value="Genomic_DNA"/>
</dbReference>
<organism evidence="1 2">
    <name type="scientific">Haematococcus lacustris</name>
    <name type="common">Green alga</name>
    <name type="synonym">Haematococcus pluvialis</name>
    <dbReference type="NCBI Taxonomy" id="44745"/>
    <lineage>
        <taxon>Eukaryota</taxon>
        <taxon>Viridiplantae</taxon>
        <taxon>Chlorophyta</taxon>
        <taxon>core chlorophytes</taxon>
        <taxon>Chlorophyceae</taxon>
        <taxon>CS clade</taxon>
        <taxon>Chlamydomonadales</taxon>
        <taxon>Haematococcaceae</taxon>
        <taxon>Haematococcus</taxon>
    </lineage>
</organism>
<dbReference type="GO" id="GO:0016116">
    <property type="term" value="P:carotenoid metabolic process"/>
    <property type="evidence" value="ECO:0007669"/>
    <property type="project" value="InterPro"/>
</dbReference>
<protein>
    <submittedName>
        <fullName evidence="1">Putative chloroplast carotenoid isomerase</fullName>
    </submittedName>
</protein>
<gene>
    <name evidence="1" type="ORF">HaLaN_03092</name>
</gene>
<keyword evidence="1" id="KW-0413">Isomerase</keyword>
<evidence type="ECO:0000313" key="2">
    <source>
        <dbReference type="Proteomes" id="UP000485058"/>
    </source>
</evidence>
<proteinExistence type="predicted"/>
<keyword evidence="2" id="KW-1185">Reference proteome</keyword>
<accession>A0A699YFD9</accession>
<dbReference type="Proteomes" id="UP000485058">
    <property type="component" value="Unassembled WGS sequence"/>
</dbReference>
<sequence>MSGLGKTVVSNATRWDTFDKLLGEDKVPESEKLFKQRYKKAPSFFSMHMGVKAEVFAARPGRAAVGDCHHIILEDWAR</sequence>
<dbReference type="GO" id="GO:0016853">
    <property type="term" value="F:isomerase activity"/>
    <property type="evidence" value="ECO:0007669"/>
    <property type="project" value="UniProtKB-KW"/>
</dbReference>
<dbReference type="InterPro" id="IPR045892">
    <property type="entry name" value="CrtISO-like"/>
</dbReference>
<dbReference type="PANTHER" id="PTHR46313:SF3">
    <property type="entry name" value="PROLYCOPENE ISOMERASE, CHLOROPLASTIC"/>
    <property type="match status" value="1"/>
</dbReference>